<keyword evidence="3 6" id="KW-0732">Signal</keyword>
<sequence length="250" mass="27663">MKKHLYTLTLTSALLLGAADKAQAAGNFGVGLGLFNGSTEYKDIDTEVYVLPVLMYEGENFSISPTRAEYHVQFNSNMWASAIGALRLQGYQAEDNTTFKGMDDRDIGVDLGASVNYYSQEIGFVSVEWLTDISDQSEGNEFSAIWAFPIEGQALTITPSVFWRWQSEDLITYYYGVKQKEATATRAAYTAESASTFGGALSFDYKLTDSVILFSEISAYSLDDEVKNSPLVDNDKDFGYGASVGFIYRF</sequence>
<evidence type="ECO:0000256" key="6">
    <source>
        <dbReference type="SAM" id="SignalP"/>
    </source>
</evidence>
<reference evidence="7 10" key="1">
    <citation type="submission" date="2018-01" db="EMBL/GenBank/DDBJ databases">
        <authorList>
            <person name="Paulsen S."/>
            <person name="Gram L.K."/>
        </authorList>
    </citation>
    <scope>NUCLEOTIDE SEQUENCE [LARGE SCALE GENOMIC DNA]</scope>
    <source>
        <strain evidence="7 10">S3790</strain>
        <strain evidence="8">S3895</strain>
    </source>
</reference>
<protein>
    <recommendedName>
        <fullName evidence="11">MipA/OmpV family protein</fullName>
    </recommendedName>
</protein>
<dbReference type="Proteomes" id="UP000307217">
    <property type="component" value="Unassembled WGS sequence"/>
</dbReference>
<evidence type="ECO:0000313" key="10">
    <source>
        <dbReference type="Proteomes" id="UP000307217"/>
    </source>
</evidence>
<accession>A0A5S3V499</accession>
<evidence type="ECO:0000313" key="8">
    <source>
        <dbReference type="EMBL" id="TMO78039.1"/>
    </source>
</evidence>
<evidence type="ECO:0000256" key="3">
    <source>
        <dbReference type="ARBA" id="ARBA00022729"/>
    </source>
</evidence>
<evidence type="ECO:0000313" key="9">
    <source>
        <dbReference type="Proteomes" id="UP000307164"/>
    </source>
</evidence>
<dbReference type="PANTHER" id="PTHR38776:SF1">
    <property type="entry name" value="MLTA-INTERACTING PROTEIN-RELATED"/>
    <property type="match status" value="1"/>
</dbReference>
<dbReference type="EMBL" id="PNBW01000017">
    <property type="protein sequence ID" value="TMO78039.1"/>
    <property type="molecule type" value="Genomic_DNA"/>
</dbReference>
<evidence type="ECO:0000256" key="2">
    <source>
        <dbReference type="ARBA" id="ARBA00005722"/>
    </source>
</evidence>
<feature type="chain" id="PRO_5024351084" description="MipA/OmpV family protein" evidence="6">
    <location>
        <begin position="25"/>
        <end position="250"/>
    </location>
</feature>
<dbReference type="RefSeq" id="WP_138592965.1">
    <property type="nucleotide sequence ID" value="NZ_PNBW01000017.1"/>
</dbReference>
<keyword evidence="4" id="KW-0472">Membrane</keyword>
<comment type="similarity">
    <text evidence="2">Belongs to the MipA/OmpV family.</text>
</comment>
<comment type="caution">
    <text evidence="7">The sequence shown here is derived from an EMBL/GenBank/DDBJ whole genome shotgun (WGS) entry which is preliminary data.</text>
</comment>
<keyword evidence="9" id="KW-1185">Reference proteome</keyword>
<dbReference type="Pfam" id="PF06629">
    <property type="entry name" value="MipA"/>
    <property type="match status" value="1"/>
</dbReference>
<evidence type="ECO:0000313" key="7">
    <source>
        <dbReference type="EMBL" id="TMO65924.1"/>
    </source>
</evidence>
<dbReference type="InterPro" id="IPR010583">
    <property type="entry name" value="MipA"/>
</dbReference>
<keyword evidence="5" id="KW-0998">Cell outer membrane</keyword>
<gene>
    <name evidence="7" type="ORF">CWC19_17020</name>
    <name evidence="8" type="ORF">CWC20_02510</name>
</gene>
<reference evidence="9 10" key="2">
    <citation type="submission" date="2019-06" db="EMBL/GenBank/DDBJ databases">
        <title>Co-occurence of chitin degradation, pigmentation and bioactivity in marine Pseudoalteromonas.</title>
        <authorList>
            <person name="Sonnenschein E.C."/>
            <person name="Bech P.K."/>
        </authorList>
    </citation>
    <scope>NUCLEOTIDE SEQUENCE [LARGE SCALE GENOMIC DNA]</scope>
    <source>
        <strain evidence="10">S3790</strain>
        <strain evidence="8 9">S3895</strain>
    </source>
</reference>
<dbReference type="EMBL" id="PNBX01000082">
    <property type="protein sequence ID" value="TMO65924.1"/>
    <property type="molecule type" value="Genomic_DNA"/>
</dbReference>
<reference evidence="7" key="3">
    <citation type="submission" date="2019-09" db="EMBL/GenBank/DDBJ databases">
        <title>Co-occurence of chitin degradation, pigmentation and bioactivity in marine Pseudoalteromonas.</title>
        <authorList>
            <person name="Sonnenschein E.C."/>
            <person name="Bech P.K."/>
        </authorList>
    </citation>
    <scope>NUCLEOTIDE SEQUENCE</scope>
    <source>
        <strain evidence="7">S3790</strain>
    </source>
</reference>
<evidence type="ECO:0000256" key="1">
    <source>
        <dbReference type="ARBA" id="ARBA00004442"/>
    </source>
</evidence>
<evidence type="ECO:0000256" key="4">
    <source>
        <dbReference type="ARBA" id="ARBA00023136"/>
    </source>
</evidence>
<evidence type="ECO:0008006" key="11">
    <source>
        <dbReference type="Google" id="ProtNLM"/>
    </source>
</evidence>
<dbReference type="OrthoDB" id="5295915at2"/>
<proteinExistence type="inferred from homology"/>
<dbReference type="AlphaFoldDB" id="A0A5S3V499"/>
<comment type="subcellular location">
    <subcellularLocation>
        <location evidence="1">Cell outer membrane</location>
    </subcellularLocation>
</comment>
<dbReference type="GO" id="GO:0009279">
    <property type="term" value="C:cell outer membrane"/>
    <property type="evidence" value="ECO:0007669"/>
    <property type="project" value="UniProtKB-SubCell"/>
</dbReference>
<dbReference type="Proteomes" id="UP000307164">
    <property type="component" value="Unassembled WGS sequence"/>
</dbReference>
<feature type="signal peptide" evidence="6">
    <location>
        <begin position="1"/>
        <end position="24"/>
    </location>
</feature>
<dbReference type="PANTHER" id="PTHR38776">
    <property type="entry name" value="MLTA-INTERACTING PROTEIN-RELATED"/>
    <property type="match status" value="1"/>
</dbReference>
<organism evidence="7 10">
    <name type="scientific">Pseudoalteromonas aurantia</name>
    <dbReference type="NCBI Taxonomy" id="43654"/>
    <lineage>
        <taxon>Bacteria</taxon>
        <taxon>Pseudomonadati</taxon>
        <taxon>Pseudomonadota</taxon>
        <taxon>Gammaproteobacteria</taxon>
        <taxon>Alteromonadales</taxon>
        <taxon>Pseudoalteromonadaceae</taxon>
        <taxon>Pseudoalteromonas</taxon>
    </lineage>
</organism>
<evidence type="ECO:0000256" key="5">
    <source>
        <dbReference type="ARBA" id="ARBA00023237"/>
    </source>
</evidence>
<dbReference type="GO" id="GO:0009252">
    <property type="term" value="P:peptidoglycan biosynthetic process"/>
    <property type="evidence" value="ECO:0007669"/>
    <property type="project" value="TreeGrafter"/>
</dbReference>
<name>A0A5S3V499_9GAMM</name>